<evidence type="ECO:0000313" key="2">
    <source>
        <dbReference type="EnsemblPlants" id="Bra016222.1-P"/>
    </source>
</evidence>
<dbReference type="AlphaFoldDB" id="M4DI95"/>
<keyword evidence="3" id="KW-1185">Reference proteome</keyword>
<keyword evidence="1" id="KW-0472">Membrane</keyword>
<reference evidence="2" key="3">
    <citation type="submission" date="2023-03" db="UniProtKB">
        <authorList>
            <consortium name="EnsemblPlants"/>
        </authorList>
    </citation>
    <scope>IDENTIFICATION</scope>
    <source>
        <strain evidence="2">cv. Chiifu-401-42</strain>
    </source>
</reference>
<sequence>MGIEKGNHKEPTTDERKPLAKCKSFSFWFGFFCFIAGAIVGLVWLHKVTSREEPVPKIELASLDFTVLNITDTRLSAKWDMSIRIPYDLPSVYIYVFKETFKLPSFTRMSLLLPLPHKSKQYKDLQYSEPQVLRISAGVSGEDIDGLIVKDITEDMKEKKKVRLGTRFYLTDCREKTTGTMRYACDDVTLRFEPGSEMKAALFGMNPRCVVRKEAVIILS</sequence>
<dbReference type="PANTHER" id="PTHR31125:SF11">
    <property type="entry name" value="LATE EMBRYOGENESIS ABUNDANT PROTEIN LEA-2 SUBGROUP DOMAIN-CONTAINING PROTEIN"/>
    <property type="match status" value="1"/>
</dbReference>
<dbReference type="Pfam" id="PF06651">
    <property type="entry name" value="DUF1163"/>
    <property type="match status" value="1"/>
</dbReference>
<proteinExistence type="predicted"/>
<protein>
    <submittedName>
        <fullName evidence="2">Uncharacterized protein</fullName>
    </submittedName>
</protein>
<name>M4DI95_BRACM</name>
<keyword evidence="1" id="KW-1133">Transmembrane helix</keyword>
<feature type="transmembrane region" description="Helical" evidence="1">
    <location>
        <begin position="25"/>
        <end position="45"/>
    </location>
</feature>
<dbReference type="EnsemblPlants" id="Bra016222.1">
    <property type="protein sequence ID" value="Bra016222.1-P"/>
    <property type="gene ID" value="Bra016222"/>
</dbReference>
<dbReference type="PANTHER" id="PTHR31125">
    <property type="entry name" value="F20P5.22 PROTEIN-RELATED"/>
    <property type="match status" value="1"/>
</dbReference>
<reference evidence="2 3" key="1">
    <citation type="journal article" date="2011" name="Nat. Genet.">
        <title>The genome of the mesopolyploid crop species Brassica rapa.</title>
        <authorList>
            <consortium name="Brassica rapa Genome Sequencing Project Consortium"/>
            <person name="Wang X."/>
            <person name="Wang H."/>
            <person name="Wang J."/>
            <person name="Sun R."/>
            <person name="Wu J."/>
            <person name="Liu S."/>
            <person name="Bai Y."/>
            <person name="Mun J.H."/>
            <person name="Bancroft I."/>
            <person name="Cheng F."/>
            <person name="Huang S."/>
            <person name="Li X."/>
            <person name="Hua W."/>
            <person name="Wang J."/>
            <person name="Wang X."/>
            <person name="Freeling M."/>
            <person name="Pires J.C."/>
            <person name="Paterson A.H."/>
            <person name="Chalhoub B."/>
            <person name="Wang B."/>
            <person name="Hayward A."/>
            <person name="Sharpe A.G."/>
            <person name="Park B.S."/>
            <person name="Weisshaar B."/>
            <person name="Liu B."/>
            <person name="Li B."/>
            <person name="Liu B."/>
            <person name="Tong C."/>
            <person name="Song C."/>
            <person name="Duran C."/>
            <person name="Peng C."/>
            <person name="Geng C."/>
            <person name="Koh C."/>
            <person name="Lin C."/>
            <person name="Edwards D."/>
            <person name="Mu D."/>
            <person name="Shen D."/>
            <person name="Soumpourou E."/>
            <person name="Li F."/>
            <person name="Fraser F."/>
            <person name="Conant G."/>
            <person name="Lassalle G."/>
            <person name="King G.J."/>
            <person name="Bonnema G."/>
            <person name="Tang H."/>
            <person name="Wang H."/>
            <person name="Belcram H."/>
            <person name="Zhou H."/>
            <person name="Hirakawa H."/>
            <person name="Abe H."/>
            <person name="Guo H."/>
            <person name="Wang H."/>
            <person name="Jin H."/>
            <person name="Parkin I.A."/>
            <person name="Batley J."/>
            <person name="Kim J.S."/>
            <person name="Just J."/>
            <person name="Li J."/>
            <person name="Xu J."/>
            <person name="Deng J."/>
            <person name="Kim J.A."/>
            <person name="Li J."/>
            <person name="Yu J."/>
            <person name="Meng J."/>
            <person name="Wang J."/>
            <person name="Min J."/>
            <person name="Poulain J."/>
            <person name="Wang J."/>
            <person name="Hatakeyama K."/>
            <person name="Wu K."/>
            <person name="Wang L."/>
            <person name="Fang L."/>
            <person name="Trick M."/>
            <person name="Links M.G."/>
            <person name="Zhao M."/>
            <person name="Jin M."/>
            <person name="Ramchiary N."/>
            <person name="Drou N."/>
            <person name="Berkman P.J."/>
            <person name="Cai Q."/>
            <person name="Huang Q."/>
            <person name="Li R."/>
            <person name="Tabata S."/>
            <person name="Cheng S."/>
            <person name="Zhang S."/>
            <person name="Zhang S."/>
            <person name="Huang S."/>
            <person name="Sato S."/>
            <person name="Sun S."/>
            <person name="Kwon S.J."/>
            <person name="Choi S.R."/>
            <person name="Lee T.H."/>
            <person name="Fan W."/>
            <person name="Zhao X."/>
            <person name="Tan X."/>
            <person name="Xu X."/>
            <person name="Wang Y."/>
            <person name="Qiu Y."/>
            <person name="Yin Y."/>
            <person name="Li Y."/>
            <person name="Du Y."/>
            <person name="Liao Y."/>
            <person name="Lim Y."/>
            <person name="Narusaka Y."/>
            <person name="Wang Y."/>
            <person name="Wang Z."/>
            <person name="Li Z."/>
            <person name="Wang Z."/>
            <person name="Xiong Z."/>
            <person name="Zhang Z."/>
        </authorList>
    </citation>
    <scope>NUCLEOTIDE SEQUENCE [LARGE SCALE GENOMIC DNA]</scope>
    <source>
        <strain evidence="2 3">cv. Chiifu-401-42</strain>
    </source>
</reference>
<reference evidence="2 3" key="2">
    <citation type="journal article" date="2018" name="Hortic Res">
        <title>Improved Brassica rapa reference genome by single-molecule sequencing and chromosome conformation capture technologies.</title>
        <authorList>
            <person name="Zhang L."/>
            <person name="Cai X."/>
            <person name="Wu J."/>
            <person name="Liu M."/>
            <person name="Grob S."/>
            <person name="Cheng F."/>
            <person name="Liang J."/>
            <person name="Cai C."/>
            <person name="Liu Z."/>
            <person name="Liu B."/>
            <person name="Wang F."/>
            <person name="Li S."/>
            <person name="Liu F."/>
            <person name="Li X."/>
            <person name="Cheng L."/>
            <person name="Yang W."/>
            <person name="Li M.H."/>
            <person name="Grossniklaus U."/>
            <person name="Zheng H."/>
            <person name="Wang X."/>
        </authorList>
    </citation>
    <scope>NUCLEOTIDE SEQUENCE [LARGE SCALE GENOMIC DNA]</scope>
    <source>
        <strain evidence="2 3">cv. Chiifu-401-42</strain>
    </source>
</reference>
<organism evidence="2 3">
    <name type="scientific">Brassica campestris</name>
    <name type="common">Field mustard</name>
    <dbReference type="NCBI Taxonomy" id="3711"/>
    <lineage>
        <taxon>Eukaryota</taxon>
        <taxon>Viridiplantae</taxon>
        <taxon>Streptophyta</taxon>
        <taxon>Embryophyta</taxon>
        <taxon>Tracheophyta</taxon>
        <taxon>Spermatophyta</taxon>
        <taxon>Magnoliopsida</taxon>
        <taxon>eudicotyledons</taxon>
        <taxon>Gunneridae</taxon>
        <taxon>Pentapetalae</taxon>
        <taxon>rosids</taxon>
        <taxon>malvids</taxon>
        <taxon>Brassicales</taxon>
        <taxon>Brassicaceae</taxon>
        <taxon>Brassiceae</taxon>
        <taxon>Brassica</taxon>
    </lineage>
</organism>
<evidence type="ECO:0000313" key="3">
    <source>
        <dbReference type="Proteomes" id="UP000011750"/>
    </source>
</evidence>
<accession>M4DI95</accession>
<dbReference type="InterPro" id="IPR009544">
    <property type="entry name" value="DUF1163"/>
</dbReference>
<dbReference type="Proteomes" id="UP000011750">
    <property type="component" value="Chromosome A07"/>
</dbReference>
<evidence type="ECO:0000256" key="1">
    <source>
        <dbReference type="SAM" id="Phobius"/>
    </source>
</evidence>
<dbReference type="OMA" id="FCFIAGA"/>
<dbReference type="Gramene" id="Bra016222.1">
    <property type="protein sequence ID" value="Bra016222.1-P"/>
    <property type="gene ID" value="Bra016222"/>
</dbReference>
<dbReference type="InParanoid" id="M4DI95"/>
<dbReference type="HOGENOM" id="CLU_116016_0_0_1"/>
<keyword evidence="1" id="KW-0812">Transmembrane</keyword>